<dbReference type="InterPro" id="IPR011066">
    <property type="entry name" value="MscS_channel_C_sf"/>
</dbReference>
<feature type="signal peptide" evidence="8">
    <location>
        <begin position="1"/>
        <end position="26"/>
    </location>
</feature>
<reference evidence="12 13" key="1">
    <citation type="submission" date="2019-09" db="EMBL/GenBank/DDBJ databases">
        <title>Paraburkholderia podalyriae sp. nov., A South African Podalyria-associated rhizobium.</title>
        <authorList>
            <person name="Mavima L."/>
            <person name="Beukes C.W."/>
            <person name="Palmer M."/>
            <person name="De Meyer S.E."/>
            <person name="James E.K."/>
            <person name="Maluk M."/>
            <person name="Avontuur J.R."/>
            <person name="Chan W.Y."/>
            <person name="Venter S.N."/>
            <person name="Steenkamp E.T."/>
        </authorList>
    </citation>
    <scope>NUCLEOTIDE SEQUENCE [LARGE SCALE GENOMIC DNA]</scope>
    <source>
        <strain evidence="12 13">WC7.3b</strain>
    </source>
</reference>
<dbReference type="PANTHER" id="PTHR30347:SF9">
    <property type="entry name" value="MINICONDUCTANCE MECHANOSENSITIVE CHANNEL MSCM"/>
    <property type="match status" value="1"/>
</dbReference>
<dbReference type="Pfam" id="PF21082">
    <property type="entry name" value="MS_channel_3rd"/>
    <property type="match status" value="1"/>
</dbReference>
<dbReference type="Gene3D" id="2.30.30.60">
    <property type="match status" value="1"/>
</dbReference>
<feature type="transmembrane region" description="Helical" evidence="7">
    <location>
        <begin position="550"/>
        <end position="568"/>
    </location>
</feature>
<keyword evidence="5 7" id="KW-1133">Transmembrane helix</keyword>
<evidence type="ECO:0000256" key="7">
    <source>
        <dbReference type="SAM" id="Phobius"/>
    </source>
</evidence>
<comment type="caution">
    <text evidence="12">The sequence shown here is derived from an EMBL/GenBank/DDBJ whole genome shotgun (WGS) entry which is preliminary data.</text>
</comment>
<evidence type="ECO:0000256" key="5">
    <source>
        <dbReference type="ARBA" id="ARBA00022989"/>
    </source>
</evidence>
<evidence type="ECO:0000256" key="2">
    <source>
        <dbReference type="ARBA" id="ARBA00008017"/>
    </source>
</evidence>
<feature type="transmembrane region" description="Helical" evidence="7">
    <location>
        <begin position="507"/>
        <end position="530"/>
    </location>
</feature>
<feature type="transmembrane region" description="Helical" evidence="7">
    <location>
        <begin position="412"/>
        <end position="436"/>
    </location>
</feature>
<evidence type="ECO:0000256" key="6">
    <source>
        <dbReference type="ARBA" id="ARBA00023136"/>
    </source>
</evidence>
<feature type="transmembrane region" description="Helical" evidence="7">
    <location>
        <begin position="220"/>
        <end position="240"/>
    </location>
</feature>
<dbReference type="InterPro" id="IPR010920">
    <property type="entry name" value="LSM_dom_sf"/>
</dbReference>
<feature type="transmembrane region" description="Helical" evidence="7">
    <location>
        <begin position="261"/>
        <end position="282"/>
    </location>
</feature>
<evidence type="ECO:0000259" key="10">
    <source>
        <dbReference type="Pfam" id="PF12607"/>
    </source>
</evidence>
<dbReference type="Pfam" id="PF12607">
    <property type="entry name" value="DUF3772"/>
    <property type="match status" value="1"/>
</dbReference>
<evidence type="ECO:0000259" key="11">
    <source>
        <dbReference type="Pfam" id="PF21082"/>
    </source>
</evidence>
<keyword evidence="4 7" id="KW-0812">Transmembrane</keyword>
<feature type="domain" description="Mechanosensitive ion channel MscS C-terminal" evidence="11">
    <location>
        <begin position="711"/>
        <end position="790"/>
    </location>
</feature>
<dbReference type="Proteomes" id="UP000736373">
    <property type="component" value="Unassembled WGS sequence"/>
</dbReference>
<evidence type="ECO:0000259" key="9">
    <source>
        <dbReference type="Pfam" id="PF00924"/>
    </source>
</evidence>
<feature type="transmembrane region" description="Helical" evidence="7">
    <location>
        <begin position="302"/>
        <end position="321"/>
    </location>
</feature>
<feature type="domain" description="DUF3772" evidence="10">
    <location>
        <begin position="144"/>
        <end position="200"/>
    </location>
</feature>
<dbReference type="InterPro" id="IPR022249">
    <property type="entry name" value="DUF3772"/>
</dbReference>
<dbReference type="Gene3D" id="3.30.70.100">
    <property type="match status" value="1"/>
</dbReference>
<dbReference type="InterPro" id="IPR049278">
    <property type="entry name" value="MS_channel_C"/>
</dbReference>
<dbReference type="SUPFAM" id="SSF50182">
    <property type="entry name" value="Sm-like ribonucleoproteins"/>
    <property type="match status" value="1"/>
</dbReference>
<feature type="transmembrane region" description="Helical" evidence="7">
    <location>
        <begin position="616"/>
        <end position="636"/>
    </location>
</feature>
<protein>
    <submittedName>
        <fullName evidence="12">Mechanosensitive ion channel family protein</fullName>
    </submittedName>
</protein>
<evidence type="ECO:0000256" key="3">
    <source>
        <dbReference type="ARBA" id="ARBA00022475"/>
    </source>
</evidence>
<feature type="domain" description="Mechanosensitive ion channel MscS" evidence="9">
    <location>
        <begin position="635"/>
        <end position="700"/>
    </location>
</feature>
<dbReference type="Gene3D" id="1.10.287.1260">
    <property type="match status" value="1"/>
</dbReference>
<dbReference type="InterPro" id="IPR052702">
    <property type="entry name" value="MscS-like_channel"/>
</dbReference>
<comment type="similarity">
    <text evidence="2">Belongs to the MscS (TC 1.A.23) family.</text>
</comment>
<organism evidence="12 13">
    <name type="scientific">Paraburkholderia podalyriae</name>
    <dbReference type="NCBI Taxonomy" id="1938811"/>
    <lineage>
        <taxon>Bacteria</taxon>
        <taxon>Pseudomonadati</taxon>
        <taxon>Pseudomonadota</taxon>
        <taxon>Betaproteobacteria</taxon>
        <taxon>Burkholderiales</taxon>
        <taxon>Burkholderiaceae</taxon>
        <taxon>Paraburkholderia</taxon>
    </lineage>
</organism>
<feature type="transmembrane region" description="Helical" evidence="7">
    <location>
        <begin position="442"/>
        <end position="460"/>
    </location>
</feature>
<dbReference type="Pfam" id="PF00924">
    <property type="entry name" value="MS_channel_2nd"/>
    <property type="match status" value="1"/>
</dbReference>
<dbReference type="InterPro" id="IPR023408">
    <property type="entry name" value="MscS_beta-dom_sf"/>
</dbReference>
<evidence type="ECO:0000256" key="1">
    <source>
        <dbReference type="ARBA" id="ARBA00004651"/>
    </source>
</evidence>
<keyword evidence="6 7" id="KW-0472">Membrane</keyword>
<feature type="transmembrane region" description="Helical" evidence="7">
    <location>
        <begin position="589"/>
        <end position="610"/>
    </location>
</feature>
<accession>A0ABR7PJX2</accession>
<keyword evidence="3" id="KW-1003">Cell membrane</keyword>
<gene>
    <name evidence="12" type="ORF">F6X42_08615</name>
</gene>
<dbReference type="SUPFAM" id="SSF82689">
    <property type="entry name" value="Mechanosensitive channel protein MscS (YggB), C-terminal domain"/>
    <property type="match status" value="1"/>
</dbReference>
<evidence type="ECO:0000313" key="13">
    <source>
        <dbReference type="Proteomes" id="UP000736373"/>
    </source>
</evidence>
<dbReference type="SUPFAM" id="SSF82861">
    <property type="entry name" value="Mechanosensitive channel protein MscS (YggB), transmembrane region"/>
    <property type="match status" value="1"/>
</dbReference>
<feature type="chain" id="PRO_5046578964" evidence="8">
    <location>
        <begin position="27"/>
        <end position="830"/>
    </location>
</feature>
<keyword evidence="8" id="KW-0732">Signal</keyword>
<evidence type="ECO:0000256" key="4">
    <source>
        <dbReference type="ARBA" id="ARBA00022692"/>
    </source>
</evidence>
<dbReference type="InterPro" id="IPR011014">
    <property type="entry name" value="MscS_channel_TM-2"/>
</dbReference>
<dbReference type="InterPro" id="IPR006685">
    <property type="entry name" value="MscS_channel_2nd"/>
</dbReference>
<evidence type="ECO:0000313" key="12">
    <source>
        <dbReference type="EMBL" id="MBC8746670.1"/>
    </source>
</evidence>
<sequence>MRKVPYFVFRLALLALFSLILPTVWAATPSEFIAIAPLASPGDDTETLAILGKLQTQQDQIKQRASTAASDAQFVELQTAIQQLSARVDNLLATSLVPGRAKLQAQLDVLGPAPAAGTSVEIPAVAQQRLTMAAQRARLDAEFRQAETIRENLPKLTTQIGRLQHDHLKNQLAFRSGSILGARFWAPLLQTEPTDLERLKVFNSLITGQLQSAWQPGERLTIVLMLLLALGTWTAGAHLLERALVWFCLHRLPEGRLRRSAIALSTTLTSVAAAACAVRLFYLALTHHQPLNANLQDFASELITLALTCAMIAGLGRALLCSERPSWRLIGMADPVARAIQPFPRILAALLMLSGTVEQFNRTVDTSLQMTLLGRGLVSLVVALTIGAALLRANRVRSALAAAGEPPEARSTVAGLIHAGVAIAVVGALFSLLTGYISVARFLTYELVWVDLVLCSFYLLSRLTQDICENLFSARHASGQTIRQLFGLDDIHLEQASTVMSAVGRSLLLAVAVVALLTGGFGTTPAGLASSILEIVGGNRLRGLNIVPDHILNALLALGIGLYLLRSVRKWLDQELLPKTGMSAGMRATLLALLVNTGRVLITLLTLSILGVRWTSLAWIVSALSVGIGFGLQEIVKNFISGLILLTERPVKVGDMVSIAGVEGDIRRINVRATEIQLADRSTVIVPNSHLISQNLRNVTMGNRTQGVTTLTLTFPLNIDPEQVRDLLLAAYEAHPSILDHPAPSVMFSQLAADGITLSVTGYVRSPRVTADTKSDLLFDILKRLRAAAITLATPQTVIVRDLREADTFVHDRSPDRKGVVRTGGGYVNV</sequence>
<keyword evidence="13" id="KW-1185">Reference proteome</keyword>
<comment type="subcellular location">
    <subcellularLocation>
        <location evidence="1">Cell membrane</location>
        <topology evidence="1">Multi-pass membrane protein</topology>
    </subcellularLocation>
</comment>
<dbReference type="PANTHER" id="PTHR30347">
    <property type="entry name" value="POTASSIUM CHANNEL RELATED"/>
    <property type="match status" value="1"/>
</dbReference>
<name>A0ABR7PJX2_9BURK</name>
<evidence type="ECO:0000256" key="8">
    <source>
        <dbReference type="SAM" id="SignalP"/>
    </source>
</evidence>
<dbReference type="RefSeq" id="WP_187633777.1">
    <property type="nucleotide sequence ID" value="NZ_VZQQ01000006.1"/>
</dbReference>
<dbReference type="EMBL" id="VZQQ01000006">
    <property type="protein sequence ID" value="MBC8746670.1"/>
    <property type="molecule type" value="Genomic_DNA"/>
</dbReference>
<proteinExistence type="inferred from homology"/>
<feature type="transmembrane region" description="Helical" evidence="7">
    <location>
        <begin position="372"/>
        <end position="391"/>
    </location>
</feature>